<dbReference type="EMBL" id="CP029191">
    <property type="protein sequence ID" value="QES45204.1"/>
    <property type="molecule type" value="Genomic_DNA"/>
</dbReference>
<name>A0A5P2CQL8_STRVZ</name>
<reference evidence="2 3" key="1">
    <citation type="submission" date="2018-05" db="EMBL/GenBank/DDBJ databases">
        <title>Streptomyces venezuelae.</title>
        <authorList>
            <person name="Kim W."/>
            <person name="Lee N."/>
            <person name="Cho B.-K."/>
        </authorList>
    </citation>
    <scope>NUCLEOTIDE SEQUENCE [LARGE SCALE GENOMIC DNA]</scope>
    <source>
        <strain evidence="2 3">ATCC 14585</strain>
    </source>
</reference>
<feature type="compositionally biased region" description="Basic residues" evidence="1">
    <location>
        <begin position="104"/>
        <end position="114"/>
    </location>
</feature>
<evidence type="ECO:0000313" key="2">
    <source>
        <dbReference type="EMBL" id="QES45204.1"/>
    </source>
</evidence>
<dbReference type="Proteomes" id="UP000324015">
    <property type="component" value="Chromosome"/>
</dbReference>
<evidence type="ECO:0000313" key="3">
    <source>
        <dbReference type="Proteomes" id="UP000324015"/>
    </source>
</evidence>
<dbReference type="RefSeq" id="WP_150187516.1">
    <property type="nucleotide sequence ID" value="NZ_CP029191.1"/>
</dbReference>
<protein>
    <submittedName>
        <fullName evidence="2">Uncharacterized protein</fullName>
    </submittedName>
</protein>
<feature type="region of interest" description="Disordered" evidence="1">
    <location>
        <begin position="77"/>
        <end position="114"/>
    </location>
</feature>
<organism evidence="2 3">
    <name type="scientific">Streptomyces venezuelae</name>
    <dbReference type="NCBI Taxonomy" id="54571"/>
    <lineage>
        <taxon>Bacteria</taxon>
        <taxon>Bacillati</taxon>
        <taxon>Actinomycetota</taxon>
        <taxon>Actinomycetes</taxon>
        <taxon>Kitasatosporales</taxon>
        <taxon>Streptomycetaceae</taxon>
        <taxon>Streptomyces</taxon>
    </lineage>
</organism>
<sequence>MPRYTASQAARLAWLTGRIAKQAAADDELSEQTCVDPKFQREIDRIKARAHEEESYQTYAARRQLDEALRAAARAKTRLDAAAPGRDKAQARRARNDAEAALKRAQRAARRAGI</sequence>
<feature type="compositionally biased region" description="Basic and acidic residues" evidence="1">
    <location>
        <begin position="85"/>
        <end position="102"/>
    </location>
</feature>
<proteinExistence type="predicted"/>
<dbReference type="AlphaFoldDB" id="A0A5P2CQL8"/>
<accession>A0A5P2CQL8</accession>
<evidence type="ECO:0000256" key="1">
    <source>
        <dbReference type="SAM" id="MobiDB-lite"/>
    </source>
</evidence>
<gene>
    <name evidence="2" type="ORF">DEJ49_33230</name>
</gene>